<reference evidence="3" key="1">
    <citation type="journal article" date="2014" name="Science">
        <title>Ancient hybridizations among the ancestral genomes of bread wheat.</title>
        <authorList>
            <consortium name="International Wheat Genome Sequencing Consortium,"/>
            <person name="Marcussen T."/>
            <person name="Sandve S.R."/>
            <person name="Heier L."/>
            <person name="Spannagl M."/>
            <person name="Pfeifer M."/>
            <person name="Jakobsen K.S."/>
            <person name="Wulff B.B."/>
            <person name="Steuernagel B."/>
            <person name="Mayer K.F."/>
            <person name="Olsen O.A."/>
        </authorList>
    </citation>
    <scope>NUCLEOTIDE SEQUENCE [LARGE SCALE GENOMIC DNA]</scope>
    <source>
        <strain evidence="3">cv. AL8/78</strain>
    </source>
</reference>
<reference evidence="2" key="5">
    <citation type="journal article" date="2021" name="G3 (Bethesda)">
        <title>Aegilops tauschii genome assembly Aet v5.0 features greater sequence contiguity and improved annotation.</title>
        <authorList>
            <person name="Wang L."/>
            <person name="Zhu T."/>
            <person name="Rodriguez J.C."/>
            <person name="Deal K.R."/>
            <person name="Dubcovsky J."/>
            <person name="McGuire P.E."/>
            <person name="Lux T."/>
            <person name="Spannagl M."/>
            <person name="Mayer K.F.X."/>
            <person name="Baldrich P."/>
            <person name="Meyers B.C."/>
            <person name="Huo N."/>
            <person name="Gu Y.Q."/>
            <person name="Zhou H."/>
            <person name="Devos K.M."/>
            <person name="Bennetzen J.L."/>
            <person name="Unver T."/>
            <person name="Budak H."/>
            <person name="Gulick P.J."/>
            <person name="Galiba G."/>
            <person name="Kalapos B."/>
            <person name="Nelson D.R."/>
            <person name="Li P."/>
            <person name="You F.M."/>
            <person name="Luo M.C."/>
            <person name="Dvorak J."/>
        </authorList>
    </citation>
    <scope>NUCLEOTIDE SEQUENCE [LARGE SCALE GENOMIC DNA]</scope>
    <source>
        <strain evidence="2">cv. AL8/78</strain>
    </source>
</reference>
<reference evidence="3" key="2">
    <citation type="journal article" date="2017" name="Nat. Plants">
        <title>The Aegilops tauschii genome reveals multiple impacts of transposons.</title>
        <authorList>
            <person name="Zhao G."/>
            <person name="Zou C."/>
            <person name="Li K."/>
            <person name="Wang K."/>
            <person name="Li T."/>
            <person name="Gao L."/>
            <person name="Zhang X."/>
            <person name="Wang H."/>
            <person name="Yang Z."/>
            <person name="Liu X."/>
            <person name="Jiang W."/>
            <person name="Mao L."/>
            <person name="Kong X."/>
            <person name="Jiao Y."/>
            <person name="Jia J."/>
        </authorList>
    </citation>
    <scope>NUCLEOTIDE SEQUENCE [LARGE SCALE GENOMIC DNA]</scope>
    <source>
        <strain evidence="3">cv. AL8/78</strain>
    </source>
</reference>
<reference evidence="2" key="3">
    <citation type="journal article" date="2017" name="Nature">
        <title>Genome sequence of the progenitor of the wheat D genome Aegilops tauschii.</title>
        <authorList>
            <person name="Luo M.C."/>
            <person name="Gu Y.Q."/>
            <person name="Puiu D."/>
            <person name="Wang H."/>
            <person name="Twardziok S.O."/>
            <person name="Deal K.R."/>
            <person name="Huo N."/>
            <person name="Zhu T."/>
            <person name="Wang L."/>
            <person name="Wang Y."/>
            <person name="McGuire P.E."/>
            <person name="Liu S."/>
            <person name="Long H."/>
            <person name="Ramasamy R.K."/>
            <person name="Rodriguez J.C."/>
            <person name="Van S.L."/>
            <person name="Yuan L."/>
            <person name="Wang Z."/>
            <person name="Xia Z."/>
            <person name="Xiao L."/>
            <person name="Anderson O.D."/>
            <person name="Ouyang S."/>
            <person name="Liang Y."/>
            <person name="Zimin A.V."/>
            <person name="Pertea G."/>
            <person name="Qi P."/>
            <person name="Bennetzen J.L."/>
            <person name="Dai X."/>
            <person name="Dawson M.W."/>
            <person name="Muller H.G."/>
            <person name="Kugler K."/>
            <person name="Rivarola-Duarte L."/>
            <person name="Spannagl M."/>
            <person name="Mayer K.F.X."/>
            <person name="Lu F.H."/>
            <person name="Bevan M.W."/>
            <person name="Leroy P."/>
            <person name="Li P."/>
            <person name="You F.M."/>
            <person name="Sun Q."/>
            <person name="Liu Z."/>
            <person name="Lyons E."/>
            <person name="Wicker T."/>
            <person name="Salzberg S.L."/>
            <person name="Devos K.M."/>
            <person name="Dvorak J."/>
        </authorList>
    </citation>
    <scope>NUCLEOTIDE SEQUENCE [LARGE SCALE GENOMIC DNA]</scope>
    <source>
        <strain evidence="2">cv. AL8/78</strain>
    </source>
</reference>
<accession>A0A453I3R3</accession>
<dbReference type="Proteomes" id="UP000015105">
    <property type="component" value="Chromosome 4D"/>
</dbReference>
<feature type="region of interest" description="Disordered" evidence="1">
    <location>
        <begin position="100"/>
        <end position="121"/>
    </location>
</feature>
<dbReference type="EnsemblPlants" id="AET4Gv20438500.16">
    <property type="protein sequence ID" value="AET4Gv20438500.16"/>
    <property type="gene ID" value="AET4Gv20438500"/>
</dbReference>
<organism evidence="2 3">
    <name type="scientific">Aegilops tauschii subsp. strangulata</name>
    <name type="common">Goatgrass</name>
    <dbReference type="NCBI Taxonomy" id="200361"/>
    <lineage>
        <taxon>Eukaryota</taxon>
        <taxon>Viridiplantae</taxon>
        <taxon>Streptophyta</taxon>
        <taxon>Embryophyta</taxon>
        <taxon>Tracheophyta</taxon>
        <taxon>Spermatophyta</taxon>
        <taxon>Magnoliopsida</taxon>
        <taxon>Liliopsida</taxon>
        <taxon>Poales</taxon>
        <taxon>Poaceae</taxon>
        <taxon>BOP clade</taxon>
        <taxon>Pooideae</taxon>
        <taxon>Triticodae</taxon>
        <taxon>Triticeae</taxon>
        <taxon>Triticinae</taxon>
        <taxon>Aegilops</taxon>
    </lineage>
</organism>
<evidence type="ECO:0000313" key="2">
    <source>
        <dbReference type="EnsemblPlants" id="AET4Gv20438500.16"/>
    </source>
</evidence>
<dbReference type="EnsemblPlants" id="AET4Gv20438500.15">
    <property type="protein sequence ID" value="AET4Gv20438500.15"/>
    <property type="gene ID" value="AET4Gv20438500"/>
</dbReference>
<evidence type="ECO:0000313" key="3">
    <source>
        <dbReference type="Proteomes" id="UP000015105"/>
    </source>
</evidence>
<dbReference type="EnsemblPlants" id="AET4Gv20438500.13">
    <property type="protein sequence ID" value="AET4Gv20438500.13"/>
    <property type="gene ID" value="AET4Gv20438500"/>
</dbReference>
<dbReference type="Gramene" id="AET4Gv20438500.12">
    <property type="protein sequence ID" value="AET4Gv20438500.12"/>
    <property type="gene ID" value="AET4Gv20438500"/>
</dbReference>
<proteinExistence type="predicted"/>
<sequence length="121" mass="13171">MDGLSASSCTSCGRRRPPAEATFRWTAVRAAYGARPSPRRERGCRARPSLCHLGMPPHRVPGETRPREVCAAWSSGQPLPHRQPCCSLARLVSLLTLPCSPAADVKNPPPPDIPRRRSALI</sequence>
<dbReference type="Gramene" id="AET4Gv20438500.10">
    <property type="protein sequence ID" value="AET4Gv20438500.10"/>
    <property type="gene ID" value="AET4Gv20438500"/>
</dbReference>
<dbReference type="Gramene" id="AET4Gv20438500.11">
    <property type="protein sequence ID" value="AET4Gv20438500.11"/>
    <property type="gene ID" value="AET4Gv20438500"/>
</dbReference>
<evidence type="ECO:0000256" key="1">
    <source>
        <dbReference type="SAM" id="MobiDB-lite"/>
    </source>
</evidence>
<dbReference type="EnsemblPlants" id="AET4Gv20438500.11">
    <property type="protein sequence ID" value="AET4Gv20438500.11"/>
    <property type="gene ID" value="AET4Gv20438500"/>
</dbReference>
<protein>
    <submittedName>
        <fullName evidence="2">Uncharacterized protein</fullName>
    </submittedName>
</protein>
<dbReference type="Gramene" id="AET4Gv20438500.13">
    <property type="protein sequence ID" value="AET4Gv20438500.13"/>
    <property type="gene ID" value="AET4Gv20438500"/>
</dbReference>
<dbReference type="Gramene" id="AET4Gv20438500.9">
    <property type="protein sequence ID" value="AET4Gv20438500.9"/>
    <property type="gene ID" value="AET4Gv20438500"/>
</dbReference>
<dbReference type="EnsemblPlants" id="AET4Gv20438500.14">
    <property type="protein sequence ID" value="AET4Gv20438500.14"/>
    <property type="gene ID" value="AET4Gv20438500"/>
</dbReference>
<dbReference type="EnsemblPlants" id="AET4Gv20438500.12">
    <property type="protein sequence ID" value="AET4Gv20438500.12"/>
    <property type="gene ID" value="AET4Gv20438500"/>
</dbReference>
<reference evidence="2" key="4">
    <citation type="submission" date="2019-03" db="UniProtKB">
        <authorList>
            <consortium name="EnsemblPlants"/>
        </authorList>
    </citation>
    <scope>IDENTIFICATION</scope>
</reference>
<dbReference type="EnsemblPlants" id="AET4Gv20438500.9">
    <property type="protein sequence ID" value="AET4Gv20438500.9"/>
    <property type="gene ID" value="AET4Gv20438500"/>
</dbReference>
<dbReference type="EnsemblPlants" id="AET4Gv20438500.10">
    <property type="protein sequence ID" value="AET4Gv20438500.10"/>
    <property type="gene ID" value="AET4Gv20438500"/>
</dbReference>
<dbReference type="Gramene" id="AET4Gv20438500.14">
    <property type="protein sequence ID" value="AET4Gv20438500.14"/>
    <property type="gene ID" value="AET4Gv20438500"/>
</dbReference>
<dbReference type="AlphaFoldDB" id="A0A453I3R3"/>
<keyword evidence="3" id="KW-1185">Reference proteome</keyword>
<dbReference type="Gramene" id="AET4Gv20438500.16">
    <property type="protein sequence ID" value="AET4Gv20438500.16"/>
    <property type="gene ID" value="AET4Gv20438500"/>
</dbReference>
<dbReference type="Gramene" id="AET4Gv20438500.15">
    <property type="protein sequence ID" value="AET4Gv20438500.15"/>
    <property type="gene ID" value="AET4Gv20438500"/>
</dbReference>
<name>A0A453I3R3_AEGTS</name>